<evidence type="ECO:0000256" key="2">
    <source>
        <dbReference type="ARBA" id="ARBA00022737"/>
    </source>
</evidence>
<gene>
    <name evidence="6" type="ORF">MEBOL_004422</name>
</gene>
<feature type="domain" description="Right handed beta helix" evidence="4">
    <location>
        <begin position="178"/>
        <end position="292"/>
    </location>
</feature>
<dbReference type="Pfam" id="PF18885">
    <property type="entry name" value="DUF5648"/>
    <property type="match status" value="1"/>
</dbReference>
<evidence type="ECO:0000256" key="1">
    <source>
        <dbReference type="ARBA" id="ARBA00004906"/>
    </source>
</evidence>
<keyword evidence="2" id="KW-0677">Repeat</keyword>
<dbReference type="InterPro" id="IPR051550">
    <property type="entry name" value="SCF-Subunits/Alg-Epimerases"/>
</dbReference>
<dbReference type="NCBIfam" id="TIGR03804">
    <property type="entry name" value="para_beta_helix"/>
    <property type="match status" value="1"/>
</dbReference>
<feature type="domain" description="DUF5648" evidence="5">
    <location>
        <begin position="580"/>
        <end position="716"/>
    </location>
</feature>
<protein>
    <submittedName>
        <fullName evidence="6">Metallophosphoesterase</fullName>
    </submittedName>
</protein>
<comment type="pathway">
    <text evidence="1">Protein modification; protein ubiquitination.</text>
</comment>
<dbReference type="PANTHER" id="PTHR22990">
    <property type="entry name" value="F-BOX ONLY PROTEIN"/>
    <property type="match status" value="1"/>
</dbReference>
<dbReference type="InterPro" id="IPR006626">
    <property type="entry name" value="PbH1"/>
</dbReference>
<dbReference type="PANTHER" id="PTHR22990:SF15">
    <property type="entry name" value="F-BOX ONLY PROTEIN 10"/>
    <property type="match status" value="1"/>
</dbReference>
<dbReference type="Pfam" id="PF13229">
    <property type="entry name" value="Beta_helix"/>
    <property type="match status" value="1"/>
</dbReference>
<sequence length="719" mass="76881">MAVVNAKPAGPTWTIVLKAGTYREGELSVTRDNVTLQRYRTDVVRLWGSTQVTGFTGSATASATLPGDMTRFEQNCADDHLLKGTSRHFGAEYALGVFRAGIPLRRVASQPQPGEYTYDHASNVLTVAGGSSDVEVTTKLWALRSAASNVKIAGLDVRGYGTCTVDWSKSVNGTAYYKGAILLYKNSTAVSNSILENSTVANNSASGVAVANAQGVRLIGNRVLNNGWTGVQAGNANGLVVSGNDISYNNIRHWANAVDAGMKITKVEDGVIFNNLFEHNAATGFWCDQHCGSTQPNTHWFIIARNTVRYNDEKGIFYEVSHHGVIASNLVHDNGLTGIAVFGSRTVQLWNNTLVNNEETTTGYSGNLSVVDDNRCVTGDTLPGGQLCDGTKGTVPVQADVYDRCEPSSRGDLANTCNAERITLKNNLIAGSRSSRPLLNVEDPGATAYGAARIISASDFQAYWRSATNAPANVIEWQKNAGSAAIGYTTLAAFQSANPGYEGNSVERVTSTPSFFIDYAGKNFTQNPGSTDVWGRGAPLPSEVLKAIYWPETNPSQPTARIGAFEWQGKADACPLSSAVYHRVNPTTGDSLYTLSESEAQASAADGYTDNRGVAFRAAGSQLAGLSPVYRLMNPSVPAHLYTSSASERSSAMSQYGFTEDEGIGFYASASTGTCLVPVYRLRSPVTYRHLLTASASEWASLKSQGWTDEGIRFHAATP</sequence>
<dbReference type="AlphaFoldDB" id="A0A250IIB6"/>
<dbReference type="InterPro" id="IPR012334">
    <property type="entry name" value="Pectin_lyas_fold"/>
</dbReference>
<keyword evidence="7" id="KW-1185">Reference proteome</keyword>
<dbReference type="InterPro" id="IPR043708">
    <property type="entry name" value="DUF5648"/>
</dbReference>
<dbReference type="SUPFAM" id="SSF51126">
    <property type="entry name" value="Pectin lyase-like"/>
    <property type="match status" value="1"/>
</dbReference>
<evidence type="ECO:0000313" key="7">
    <source>
        <dbReference type="Proteomes" id="UP000217289"/>
    </source>
</evidence>
<dbReference type="Proteomes" id="UP000217289">
    <property type="component" value="Chromosome"/>
</dbReference>
<dbReference type="InterPro" id="IPR022441">
    <property type="entry name" value="Para_beta_helix_rpt-2"/>
</dbReference>
<dbReference type="EMBL" id="CP022163">
    <property type="protein sequence ID" value="ATB30960.1"/>
    <property type="molecule type" value="Genomic_DNA"/>
</dbReference>
<dbReference type="InterPro" id="IPR039448">
    <property type="entry name" value="Beta_helix"/>
</dbReference>
<evidence type="ECO:0000313" key="6">
    <source>
        <dbReference type="EMBL" id="ATB30960.1"/>
    </source>
</evidence>
<dbReference type="InterPro" id="IPR011050">
    <property type="entry name" value="Pectin_lyase_fold/virulence"/>
</dbReference>
<reference evidence="6 7" key="1">
    <citation type="submission" date="2017-06" db="EMBL/GenBank/DDBJ databases">
        <authorList>
            <person name="Kim H.J."/>
            <person name="Triplett B.A."/>
        </authorList>
    </citation>
    <scope>NUCLEOTIDE SEQUENCE [LARGE SCALE GENOMIC DNA]</scope>
    <source>
        <strain evidence="6 7">DSM 14713</strain>
    </source>
</reference>
<dbReference type="OrthoDB" id="176279at2"/>
<organism evidence="6 7">
    <name type="scientific">Melittangium boletus DSM 14713</name>
    <dbReference type="NCBI Taxonomy" id="1294270"/>
    <lineage>
        <taxon>Bacteria</taxon>
        <taxon>Pseudomonadati</taxon>
        <taxon>Myxococcota</taxon>
        <taxon>Myxococcia</taxon>
        <taxon>Myxococcales</taxon>
        <taxon>Cystobacterineae</taxon>
        <taxon>Archangiaceae</taxon>
        <taxon>Melittangium</taxon>
    </lineage>
</organism>
<name>A0A250IIB6_9BACT</name>
<accession>A0A250IIB6</accession>
<evidence type="ECO:0000256" key="3">
    <source>
        <dbReference type="ARBA" id="ARBA00022786"/>
    </source>
</evidence>
<evidence type="ECO:0000259" key="5">
    <source>
        <dbReference type="Pfam" id="PF18885"/>
    </source>
</evidence>
<evidence type="ECO:0000259" key="4">
    <source>
        <dbReference type="Pfam" id="PF13229"/>
    </source>
</evidence>
<dbReference type="Gene3D" id="2.160.20.10">
    <property type="entry name" value="Single-stranded right-handed beta-helix, Pectin lyase-like"/>
    <property type="match status" value="1"/>
</dbReference>
<proteinExistence type="predicted"/>
<dbReference type="KEGG" id="mbd:MEBOL_004422"/>
<dbReference type="RefSeq" id="WP_095979351.1">
    <property type="nucleotide sequence ID" value="NZ_CP022163.1"/>
</dbReference>
<keyword evidence="3" id="KW-0833">Ubl conjugation pathway</keyword>
<dbReference type="SMART" id="SM00710">
    <property type="entry name" value="PbH1"/>
    <property type="match status" value="8"/>
</dbReference>